<evidence type="ECO:0000256" key="21">
    <source>
        <dbReference type="SAM" id="Phobius"/>
    </source>
</evidence>
<comment type="pathway">
    <text evidence="4">Protein modification; protein glycosylation.</text>
</comment>
<evidence type="ECO:0000256" key="2">
    <source>
        <dbReference type="ARBA" id="ARBA00001946"/>
    </source>
</evidence>
<evidence type="ECO:0000256" key="10">
    <source>
        <dbReference type="ARBA" id="ARBA00022723"/>
    </source>
</evidence>
<feature type="transmembrane region" description="Helical" evidence="21">
    <location>
        <begin position="304"/>
        <end position="330"/>
    </location>
</feature>
<dbReference type="InterPro" id="IPR048307">
    <property type="entry name" value="STT3_N"/>
</dbReference>
<organism evidence="24 25">
    <name type="scientific">Exophiala viscosa</name>
    <dbReference type="NCBI Taxonomy" id="2486360"/>
    <lineage>
        <taxon>Eukaryota</taxon>
        <taxon>Fungi</taxon>
        <taxon>Dikarya</taxon>
        <taxon>Ascomycota</taxon>
        <taxon>Pezizomycotina</taxon>
        <taxon>Eurotiomycetes</taxon>
        <taxon>Chaetothyriomycetidae</taxon>
        <taxon>Chaetothyriales</taxon>
        <taxon>Herpotrichiellaceae</taxon>
        <taxon>Exophiala</taxon>
    </lineage>
</organism>
<keyword evidence="16" id="KW-0464">Manganese</keyword>
<feature type="transmembrane region" description="Helical" evidence="21">
    <location>
        <begin position="145"/>
        <end position="164"/>
    </location>
</feature>
<dbReference type="EC" id="2.4.99.18" evidence="6"/>
<feature type="transmembrane region" description="Helical" evidence="21">
    <location>
        <begin position="392"/>
        <end position="410"/>
    </location>
</feature>
<keyword evidence="8 24" id="KW-0808">Transferase</keyword>
<sequence length="753" mass="84195">MAVSSPLDPLLRGSTSKNTRGLLRIIILVTIAAAAVAARLFSVIRFESIIHEFDPWFNFRATKYLVANGFYSFWDWFDDRTWHPLGRVTGGTLYPGLMVTSGVIYHVLRLLSLPVDIRNICVLLAPACSGLTALAMYLLTNEMSSSPSAGLLAAVFMGISPGYISRSVAGSYDNEAIAIFLLVFTFFLWIKAVKVGSIMWGALAALFYGYMVSAWGGYVFITNLIPLHAFTLILMGRYSSRLYISYTTWYALGTLASMQVPFVGFLPIRSSDHMAALGIFGLLQLVGFFNFLRDQLPGKQFQTLLVALGGAIFAIMFSALVLLTLSGTIAPWSGRFYSLWDTGYAKIHIPIIASVSEHQPTAWPAFFFDLNMLIWLFPAGVYLCFRNLRDEHVFVVIYGVLASYFAGVMVRLMLTLTPVVCCAAALALSQILDTYLYLPSPTEDASESSNGSVKEKASKISANPSLRSTRNPLVGIYSSISKSMMTSMTTAFLMLFVAHCTWVTSNAYSSPSVVLASRLPDGSQHIIDDYREAYYWLRQNTPQDAKIMSWWDYGYQIGGMADRPTLVDNNTWNNTHIATVGKAMSSREEVSYPILRQHDVDYVLVVFGGLLGYSGDDINKFLWMVRIAEGIWPEEIRERDYFTARGEYRVDDEATPTMKNSLMYKMSYYNYDKLFPAGQAQDRVRGSSLPAQGPELSTLEEAFTSENWIIRIYKVKDLDNIGRDHQSAVAFDKGHKKRRKAGSKKAVRVLRED</sequence>
<evidence type="ECO:0000256" key="17">
    <source>
        <dbReference type="ARBA" id="ARBA00048829"/>
    </source>
</evidence>
<evidence type="ECO:0000256" key="11">
    <source>
        <dbReference type="ARBA" id="ARBA00022824"/>
    </source>
</evidence>
<feature type="transmembrane region" description="Helical" evidence="21">
    <location>
        <begin position="21"/>
        <end position="41"/>
    </location>
</feature>
<protein>
    <recommendedName>
        <fullName evidence="19">Dolichyl-diphosphooligosaccharide--protein glycosyltransferase subunit STT3</fullName>
        <ecNumber evidence="6">2.4.99.18</ecNumber>
    </recommendedName>
</protein>
<evidence type="ECO:0000256" key="9">
    <source>
        <dbReference type="ARBA" id="ARBA00022692"/>
    </source>
</evidence>
<evidence type="ECO:0000256" key="5">
    <source>
        <dbReference type="ARBA" id="ARBA00010810"/>
    </source>
</evidence>
<dbReference type="Gene3D" id="3.40.50.12610">
    <property type="match status" value="1"/>
</dbReference>
<feature type="transmembrane region" description="Helical" evidence="21">
    <location>
        <begin position="215"/>
        <end position="235"/>
    </location>
</feature>
<evidence type="ECO:0000256" key="18">
    <source>
        <dbReference type="ARBA" id="ARBA00059243"/>
    </source>
</evidence>
<evidence type="ECO:0000256" key="20">
    <source>
        <dbReference type="SAM" id="MobiDB-lite"/>
    </source>
</evidence>
<keyword evidence="9 21" id="KW-0812">Transmembrane</keyword>
<dbReference type="GO" id="GO:0043687">
    <property type="term" value="P:post-translational protein modification"/>
    <property type="evidence" value="ECO:0007669"/>
    <property type="project" value="TreeGrafter"/>
</dbReference>
<evidence type="ECO:0000256" key="1">
    <source>
        <dbReference type="ARBA" id="ARBA00001936"/>
    </source>
</evidence>
<keyword evidence="12" id="KW-0460">Magnesium</keyword>
<evidence type="ECO:0000259" key="22">
    <source>
        <dbReference type="Pfam" id="PF02516"/>
    </source>
</evidence>
<dbReference type="FunFam" id="3.40.50.12610:FF:000001">
    <property type="entry name" value="Dolichyl-diphosphooligosaccharide--protein glycosyltransferase subunit STT3B"/>
    <property type="match status" value="1"/>
</dbReference>
<evidence type="ECO:0000256" key="6">
    <source>
        <dbReference type="ARBA" id="ARBA00012605"/>
    </source>
</evidence>
<feature type="domain" description="Oligosaccharyl transferase STT3 N-terminal" evidence="22">
    <location>
        <begin position="23"/>
        <end position="423"/>
    </location>
</feature>
<evidence type="ECO:0000256" key="16">
    <source>
        <dbReference type="ARBA" id="ARBA00023211"/>
    </source>
</evidence>
<dbReference type="GO" id="GO:0046872">
    <property type="term" value="F:metal ion binding"/>
    <property type="evidence" value="ECO:0007669"/>
    <property type="project" value="UniProtKB-KW"/>
</dbReference>
<keyword evidence="15" id="KW-0325">Glycoprotein</keyword>
<feature type="transmembrane region" description="Helical" evidence="21">
    <location>
        <begin position="274"/>
        <end position="292"/>
    </location>
</feature>
<feature type="region of interest" description="Disordered" evidence="20">
    <location>
        <begin position="729"/>
        <end position="753"/>
    </location>
</feature>
<feature type="transmembrane region" description="Helical" evidence="21">
    <location>
        <begin position="365"/>
        <end position="385"/>
    </location>
</feature>
<dbReference type="GO" id="GO:0018279">
    <property type="term" value="P:protein N-linked glycosylation via asparagine"/>
    <property type="evidence" value="ECO:0007669"/>
    <property type="project" value="TreeGrafter"/>
</dbReference>
<comment type="similarity">
    <text evidence="5">Belongs to the STT3 family.</text>
</comment>
<dbReference type="Pfam" id="PF21436">
    <property type="entry name" value="STT3-PglB_core"/>
    <property type="match status" value="1"/>
</dbReference>
<evidence type="ECO:0000259" key="23">
    <source>
        <dbReference type="Pfam" id="PF21436"/>
    </source>
</evidence>
<name>A0AAN6E7T2_9EURO</name>
<dbReference type="AlphaFoldDB" id="A0AAN6E7T2"/>
<feature type="transmembrane region" description="Helical" evidence="21">
    <location>
        <begin position="92"/>
        <end position="108"/>
    </location>
</feature>
<evidence type="ECO:0000313" key="24">
    <source>
        <dbReference type="EMBL" id="KAI1618260.1"/>
    </source>
</evidence>
<comment type="catalytic activity">
    <reaction evidence="17">
        <text>a di-trans,poly-cis-dolichyl diphosphooligosaccharide + L-asparaginyl-[protein] = N(4)-(oligosaccharide-(1-&gt;4)-N-acetyl-beta-D-glucosaminyl-(1-&gt;4)-N-acetyl-beta-D-glucosaminyl)-L-asparaginyl-[protein] + a di-trans,poly-cis-dolichyl diphosphate + H(+)</text>
        <dbReference type="Rhea" id="RHEA:22980"/>
        <dbReference type="Rhea" id="RHEA-COMP:12804"/>
        <dbReference type="Rhea" id="RHEA-COMP:12805"/>
        <dbReference type="Rhea" id="RHEA-COMP:19506"/>
        <dbReference type="Rhea" id="RHEA-COMP:19509"/>
        <dbReference type="ChEBI" id="CHEBI:15378"/>
        <dbReference type="ChEBI" id="CHEBI:50347"/>
        <dbReference type="ChEBI" id="CHEBI:57497"/>
        <dbReference type="ChEBI" id="CHEBI:57570"/>
        <dbReference type="ChEBI" id="CHEBI:132529"/>
        <dbReference type="EC" id="2.4.99.18"/>
    </reaction>
</comment>
<dbReference type="InterPro" id="IPR048999">
    <property type="entry name" value="STT3-PglB_core"/>
</dbReference>
<evidence type="ECO:0000256" key="7">
    <source>
        <dbReference type="ARBA" id="ARBA00022676"/>
    </source>
</evidence>
<comment type="cofactor">
    <cofactor evidence="2">
        <name>Mg(2+)</name>
        <dbReference type="ChEBI" id="CHEBI:18420"/>
    </cofactor>
</comment>
<dbReference type="PANTHER" id="PTHR13872">
    <property type="entry name" value="DOLICHYL-DIPHOSPHOOLIGOSACCHARIDE--PROTEIN GLYCOSYLTRANSFERASE SUBUNIT"/>
    <property type="match status" value="1"/>
</dbReference>
<evidence type="ECO:0000256" key="13">
    <source>
        <dbReference type="ARBA" id="ARBA00022989"/>
    </source>
</evidence>
<evidence type="ECO:0000256" key="4">
    <source>
        <dbReference type="ARBA" id="ARBA00004922"/>
    </source>
</evidence>
<keyword evidence="10" id="KW-0479">Metal-binding</keyword>
<feature type="domain" description="STT3/PglB/AglB core" evidence="23">
    <location>
        <begin position="546"/>
        <end position="596"/>
    </location>
</feature>
<evidence type="ECO:0000256" key="19">
    <source>
        <dbReference type="ARBA" id="ARBA00067960"/>
    </source>
</evidence>
<gene>
    <name evidence="24" type="ORF">EDD36DRAFT_25934</name>
</gene>
<dbReference type="Pfam" id="PF02516">
    <property type="entry name" value="STT3"/>
    <property type="match status" value="1"/>
</dbReference>
<keyword evidence="14 21" id="KW-0472">Membrane</keyword>
<keyword evidence="25" id="KW-1185">Reference proteome</keyword>
<dbReference type="Proteomes" id="UP001203852">
    <property type="component" value="Unassembled WGS sequence"/>
</dbReference>
<dbReference type="InterPro" id="IPR003674">
    <property type="entry name" value="Oligo_trans_STT3"/>
</dbReference>
<dbReference type="PANTHER" id="PTHR13872:SF1">
    <property type="entry name" value="DOLICHYL-DIPHOSPHOOLIGOSACCHARIDE--PROTEIN GLYCOSYLTRANSFERASE SUBUNIT STT3B"/>
    <property type="match status" value="1"/>
</dbReference>
<feature type="transmembrane region" description="Helical" evidence="21">
    <location>
        <begin position="176"/>
        <end position="209"/>
    </location>
</feature>
<keyword evidence="13 21" id="KW-1133">Transmembrane helix</keyword>
<evidence type="ECO:0000313" key="25">
    <source>
        <dbReference type="Proteomes" id="UP001203852"/>
    </source>
</evidence>
<reference evidence="24" key="1">
    <citation type="journal article" date="2022" name="bioRxiv">
        <title>Deciphering the potential niche of two novel black yeast fungi from a biological soil crust based on their genomes, phenotypes, and melanin regulation.</title>
        <authorList>
            <consortium name="DOE Joint Genome Institute"/>
            <person name="Carr E.C."/>
            <person name="Barton Q."/>
            <person name="Grambo S."/>
            <person name="Sullivan M."/>
            <person name="Renfro C.M."/>
            <person name="Kuo A."/>
            <person name="Pangilinan J."/>
            <person name="Lipzen A."/>
            <person name="Keymanesh K."/>
            <person name="Savage E."/>
            <person name="Barry K."/>
            <person name="Grigoriev I.V."/>
            <person name="Riekhof W.R."/>
            <person name="Harris S.S."/>
        </authorList>
    </citation>
    <scope>NUCLEOTIDE SEQUENCE</scope>
    <source>
        <strain evidence="24">JF 03-4F</strain>
    </source>
</reference>
<dbReference type="EMBL" id="MU404350">
    <property type="protein sequence ID" value="KAI1618260.1"/>
    <property type="molecule type" value="Genomic_DNA"/>
</dbReference>
<feature type="transmembrane region" description="Helical" evidence="21">
    <location>
        <begin position="247"/>
        <end position="268"/>
    </location>
</feature>
<evidence type="ECO:0000256" key="12">
    <source>
        <dbReference type="ARBA" id="ARBA00022842"/>
    </source>
</evidence>
<feature type="transmembrane region" description="Helical" evidence="21">
    <location>
        <begin position="120"/>
        <end position="139"/>
    </location>
</feature>
<evidence type="ECO:0000256" key="3">
    <source>
        <dbReference type="ARBA" id="ARBA00004477"/>
    </source>
</evidence>
<evidence type="ECO:0000256" key="15">
    <source>
        <dbReference type="ARBA" id="ARBA00023180"/>
    </source>
</evidence>
<dbReference type="GO" id="GO:0008250">
    <property type="term" value="C:oligosaccharyltransferase complex"/>
    <property type="evidence" value="ECO:0007669"/>
    <property type="project" value="UniProtKB-ARBA"/>
</dbReference>
<dbReference type="GO" id="GO:0004579">
    <property type="term" value="F:dolichyl-diphosphooligosaccharide-protein glycotransferase activity"/>
    <property type="evidence" value="ECO:0007669"/>
    <property type="project" value="UniProtKB-EC"/>
</dbReference>
<accession>A0AAN6E7T2</accession>
<comment type="subcellular location">
    <subcellularLocation>
        <location evidence="3">Endoplasmic reticulum membrane</location>
        <topology evidence="3">Multi-pass membrane protein</topology>
    </subcellularLocation>
</comment>
<keyword evidence="7" id="KW-0328">Glycosyltransferase</keyword>
<comment type="caution">
    <text evidence="24">The sequence shown here is derived from an EMBL/GenBank/DDBJ whole genome shotgun (WGS) entry which is preliminary data.</text>
</comment>
<evidence type="ECO:0000256" key="8">
    <source>
        <dbReference type="ARBA" id="ARBA00022679"/>
    </source>
</evidence>
<proteinExistence type="inferred from homology"/>
<comment type="function">
    <text evidence="18">Catalytic subunit of the oligosaccharyl transferase (OST) complex that catalyzes the initial transfer of a defined glycan (Glc(3)Man(9)GlcNAc(2) in eukaryotes) from the lipid carrier dolichol-pyrophosphate to an asparagine residue within an Asn-X-Ser/Thr consensus motif in nascent polypeptide chains, the first step in protein N-glycosylation. N-glycosylation occurs cotranslationally and the complex associates with the Sec61 complex at the channel-forming translocon complex that mediates protein translocation across the endoplasmic reticulum (ER). All subunits are required for a maximal enzyme activity. This subunit contains the active site and the acceptor peptide and donor lipid-linked oligosaccharide (LLO) binding pockets.</text>
</comment>
<keyword evidence="11" id="KW-0256">Endoplasmic reticulum</keyword>
<evidence type="ECO:0000256" key="14">
    <source>
        <dbReference type="ARBA" id="ARBA00023136"/>
    </source>
</evidence>
<comment type="cofactor">
    <cofactor evidence="1">
        <name>Mn(2+)</name>
        <dbReference type="ChEBI" id="CHEBI:29035"/>
    </cofactor>
</comment>
<feature type="compositionally biased region" description="Basic residues" evidence="20">
    <location>
        <begin position="734"/>
        <end position="753"/>
    </location>
</feature>